<organism evidence="1 2">
    <name type="scientific">Aromatoleum buckelii</name>
    <dbReference type="NCBI Taxonomy" id="200254"/>
    <lineage>
        <taxon>Bacteria</taxon>
        <taxon>Pseudomonadati</taxon>
        <taxon>Pseudomonadota</taxon>
        <taxon>Betaproteobacteria</taxon>
        <taxon>Rhodocyclales</taxon>
        <taxon>Rhodocyclaceae</taxon>
        <taxon>Aromatoleum</taxon>
    </lineage>
</organism>
<dbReference type="RefSeq" id="WP_169197586.1">
    <property type="nucleotide sequence ID" value="NZ_WTVH02000010.1"/>
</dbReference>
<name>A0ABX1N0W3_9RHOO</name>
<keyword evidence="2" id="KW-1185">Reference proteome</keyword>
<reference evidence="1" key="1">
    <citation type="submission" date="2019-12" db="EMBL/GenBank/DDBJ databases">
        <title>Comparative genomics gives insights into the taxonomy of the Azoarcus-Aromatoleum group and reveals separate origins of nif in the plant-associated Azoarcus and non-plant-associated Aromatoleum sub-groups.</title>
        <authorList>
            <person name="Lafos M."/>
            <person name="Maluk M."/>
            <person name="Batista M."/>
            <person name="Junghare M."/>
            <person name="Carmona M."/>
            <person name="Faoro H."/>
            <person name="Cruz L.M."/>
            <person name="Battistoni F."/>
            <person name="De Souza E."/>
            <person name="Pedrosa F."/>
            <person name="Chen W.-M."/>
            <person name="Poole P.S."/>
            <person name="Dixon R.A."/>
            <person name="James E.K."/>
        </authorList>
    </citation>
    <scope>NUCLEOTIDE SEQUENCE</scope>
    <source>
        <strain evidence="1">U120</strain>
    </source>
</reference>
<protein>
    <recommendedName>
        <fullName evidence="3">Transposase</fullName>
    </recommendedName>
</protein>
<accession>A0ABX1N0W3</accession>
<evidence type="ECO:0000313" key="2">
    <source>
        <dbReference type="Proteomes" id="UP000601990"/>
    </source>
</evidence>
<sequence>MIRHIPEKLVPRAPRFHSTRDDGLYQPIPFAFVTDRMRRCIEHERQVLLDALSPTARARQEEVFHCYDPHASHRTYQNILRRFRLPEKQESLRRVRG</sequence>
<dbReference type="EMBL" id="WTVH01000003">
    <property type="protein sequence ID" value="NMF92264.1"/>
    <property type="molecule type" value="Genomic_DNA"/>
</dbReference>
<proteinExistence type="predicted"/>
<dbReference type="Proteomes" id="UP000601990">
    <property type="component" value="Unassembled WGS sequence"/>
</dbReference>
<comment type="caution">
    <text evidence="1">The sequence shown here is derived from an EMBL/GenBank/DDBJ whole genome shotgun (WGS) entry which is preliminary data.</text>
</comment>
<evidence type="ECO:0008006" key="3">
    <source>
        <dbReference type="Google" id="ProtNLM"/>
    </source>
</evidence>
<evidence type="ECO:0000313" key="1">
    <source>
        <dbReference type="EMBL" id="NMF92264.1"/>
    </source>
</evidence>
<gene>
    <name evidence="1" type="ORF">GO608_02825</name>
</gene>